<dbReference type="RefSeq" id="WP_185273002.1">
    <property type="nucleotide sequence ID" value="NZ_CP055156.1"/>
</dbReference>
<proteinExistence type="predicted"/>
<keyword evidence="2 5" id="KW-0812">Transmembrane</keyword>
<keyword evidence="4 5" id="KW-0472">Membrane</keyword>
<dbReference type="Pfam" id="PF07681">
    <property type="entry name" value="DoxX"/>
    <property type="match status" value="1"/>
</dbReference>
<evidence type="ECO:0000313" key="6">
    <source>
        <dbReference type="EMBL" id="QNF32221.1"/>
    </source>
</evidence>
<dbReference type="KEGG" id="aswu:HUW51_05560"/>
<evidence type="ECO:0000256" key="3">
    <source>
        <dbReference type="ARBA" id="ARBA00022989"/>
    </source>
</evidence>
<feature type="transmembrane region" description="Helical" evidence="5">
    <location>
        <begin position="76"/>
        <end position="94"/>
    </location>
</feature>
<dbReference type="InterPro" id="IPR032808">
    <property type="entry name" value="DoxX"/>
</dbReference>
<keyword evidence="3 5" id="KW-1133">Transmembrane helix</keyword>
<comment type="subcellular location">
    <subcellularLocation>
        <location evidence="1">Membrane</location>
        <topology evidence="1">Multi-pass membrane protein</topology>
    </subcellularLocation>
</comment>
<dbReference type="EMBL" id="CP055156">
    <property type="protein sequence ID" value="QNF32221.1"/>
    <property type="molecule type" value="Genomic_DNA"/>
</dbReference>
<evidence type="ECO:0000256" key="1">
    <source>
        <dbReference type="ARBA" id="ARBA00004141"/>
    </source>
</evidence>
<organism evidence="6 7">
    <name type="scientific">Adhaeribacter swui</name>
    <dbReference type="NCBI Taxonomy" id="2086471"/>
    <lineage>
        <taxon>Bacteria</taxon>
        <taxon>Pseudomonadati</taxon>
        <taxon>Bacteroidota</taxon>
        <taxon>Cytophagia</taxon>
        <taxon>Cytophagales</taxon>
        <taxon>Hymenobacteraceae</taxon>
        <taxon>Adhaeribacter</taxon>
    </lineage>
</organism>
<protein>
    <submittedName>
        <fullName evidence="6">DoxX family membrane protein</fullName>
    </submittedName>
</protein>
<evidence type="ECO:0000256" key="4">
    <source>
        <dbReference type="ARBA" id="ARBA00023136"/>
    </source>
</evidence>
<dbReference type="GO" id="GO:0016020">
    <property type="term" value="C:membrane"/>
    <property type="evidence" value="ECO:0007669"/>
    <property type="project" value="UniProtKB-SubCell"/>
</dbReference>
<accession>A0A7G7G4Y7</accession>
<evidence type="ECO:0000256" key="2">
    <source>
        <dbReference type="ARBA" id="ARBA00022692"/>
    </source>
</evidence>
<gene>
    <name evidence="6" type="ORF">HUW51_05560</name>
</gene>
<dbReference type="AlphaFoldDB" id="A0A7G7G4Y7"/>
<feature type="transmembrane region" description="Helical" evidence="5">
    <location>
        <begin position="6"/>
        <end position="26"/>
    </location>
</feature>
<evidence type="ECO:0000256" key="5">
    <source>
        <dbReference type="SAM" id="Phobius"/>
    </source>
</evidence>
<sequence>MNQTSFLLFRVAIGMSLLGHGLVRLPKLATFSQWMVGLFAKSMLPEFLVTPFSYLLPIAEFVIGLLLVLGLFTRPALMAGAWMMIFLIFGTCLLENWDALPSQLIHVAFLAGLLNFTQSNTWALDHVIFKNNARG</sequence>
<dbReference type="Proteomes" id="UP000515237">
    <property type="component" value="Chromosome"/>
</dbReference>
<reference evidence="6 7" key="1">
    <citation type="journal article" date="2018" name="Int. J. Syst. Evol. Microbiol.">
        <title>Adhaeribacter swui sp. nov., isolated from wet mud.</title>
        <authorList>
            <person name="Kim D.U."/>
            <person name="Kim K.W."/>
            <person name="Kang M.S."/>
            <person name="Kim J.Y."/>
            <person name="Jang J.H."/>
            <person name="Kim M.K."/>
        </authorList>
    </citation>
    <scope>NUCLEOTIDE SEQUENCE [LARGE SCALE GENOMIC DNA]</scope>
    <source>
        <strain evidence="6 7">KCTC 52873</strain>
    </source>
</reference>
<evidence type="ECO:0000313" key="7">
    <source>
        <dbReference type="Proteomes" id="UP000515237"/>
    </source>
</evidence>
<keyword evidence="7" id="KW-1185">Reference proteome</keyword>
<name>A0A7G7G4Y7_9BACT</name>
<feature type="transmembrane region" description="Helical" evidence="5">
    <location>
        <begin position="47"/>
        <end position="70"/>
    </location>
</feature>